<keyword evidence="2" id="KW-1185">Reference proteome</keyword>
<evidence type="ECO:0000313" key="2">
    <source>
        <dbReference type="Proteomes" id="UP001596547"/>
    </source>
</evidence>
<sequence>MAGPLRFRRSHARWTDERVRRDLLAPLDESFGATVGQGRFGPPKGYRAHRIDMNNGDVALFAWRHDPQEAFWLGNTTTPEALWRTEKCGLEEAPYPVSRWAQRELLADLEEQDPELAAYRHVSWFFLPVFFSKDGRTSTRRFFTEHAAGFPDADPETALRFYEEFLRSGVLDPCRETMAGKLGTSPHVDHVRMNAAMGELNAAKLLHDAGHEFVPEIALDSGHALDFAVGDGVRAVRADGGGHRTSDALVEVTRPLPPSRRTANTPVAAVRATANAKTDDQLDAHPDALLLVDCSSFRDDDWNTIRAEQPPVKHTPAVIYRMRPNGSAEAYAHGDPGIDLGGAVRWA</sequence>
<dbReference type="InterPro" id="IPR043953">
    <property type="entry name" value="DUF5784"/>
</dbReference>
<dbReference type="AlphaFoldDB" id="A0ABD6A8D6"/>
<accession>A0ABD6A8D6</accession>
<reference evidence="1 2" key="1">
    <citation type="journal article" date="2019" name="Int. J. Syst. Evol. Microbiol.">
        <title>The Global Catalogue of Microorganisms (GCM) 10K type strain sequencing project: providing services to taxonomists for standard genome sequencing and annotation.</title>
        <authorList>
            <consortium name="The Broad Institute Genomics Platform"/>
            <consortium name="The Broad Institute Genome Sequencing Center for Infectious Disease"/>
            <person name="Wu L."/>
            <person name="Ma J."/>
        </authorList>
    </citation>
    <scope>NUCLEOTIDE SEQUENCE [LARGE SCALE GENOMIC DNA]</scope>
    <source>
        <strain evidence="1 2">PSR21</strain>
    </source>
</reference>
<name>A0ABD6A8D6_9EURY</name>
<comment type="caution">
    <text evidence="1">The sequence shown here is derived from an EMBL/GenBank/DDBJ whole genome shotgun (WGS) entry which is preliminary data.</text>
</comment>
<dbReference type="EMBL" id="JBHTBF010000002">
    <property type="protein sequence ID" value="MFC7316874.1"/>
    <property type="molecule type" value="Genomic_DNA"/>
</dbReference>
<proteinExistence type="predicted"/>
<organism evidence="1 2">
    <name type="scientific">Halomarina halobia</name>
    <dbReference type="NCBI Taxonomy" id="3033386"/>
    <lineage>
        <taxon>Archaea</taxon>
        <taxon>Methanobacteriati</taxon>
        <taxon>Methanobacteriota</taxon>
        <taxon>Stenosarchaea group</taxon>
        <taxon>Halobacteria</taxon>
        <taxon>Halobacteriales</taxon>
        <taxon>Natronomonadaceae</taxon>
        <taxon>Halomarina</taxon>
    </lineage>
</organism>
<dbReference type="RefSeq" id="WP_276303865.1">
    <property type="nucleotide sequence ID" value="NZ_CP119992.1"/>
</dbReference>
<evidence type="ECO:0000313" key="1">
    <source>
        <dbReference type="EMBL" id="MFC7316874.1"/>
    </source>
</evidence>
<dbReference type="Pfam" id="PF19096">
    <property type="entry name" value="DUF5784"/>
    <property type="match status" value="1"/>
</dbReference>
<protein>
    <submittedName>
        <fullName evidence="1">DUF5784 family protein</fullName>
    </submittedName>
</protein>
<dbReference type="Proteomes" id="UP001596547">
    <property type="component" value="Unassembled WGS sequence"/>
</dbReference>
<dbReference type="GeneID" id="79316473"/>
<gene>
    <name evidence="1" type="ORF">ACFQPE_08715</name>
</gene>